<keyword evidence="1" id="KW-1185">Reference proteome</keyword>
<protein>
    <submittedName>
        <fullName evidence="2">Fe/B12 periplasmic-binding domain-containing protein</fullName>
    </submittedName>
</protein>
<accession>A0A1I7Z8N8</accession>
<reference evidence="2" key="1">
    <citation type="submission" date="2016-11" db="UniProtKB">
        <authorList>
            <consortium name="WormBaseParasite"/>
        </authorList>
    </citation>
    <scope>IDENTIFICATION</scope>
</reference>
<proteinExistence type="predicted"/>
<dbReference type="Proteomes" id="UP000095287">
    <property type="component" value="Unplaced"/>
</dbReference>
<name>A0A1I7Z8N8_9BILA</name>
<dbReference type="WBParaSite" id="L893_g23972.t1">
    <property type="protein sequence ID" value="L893_g23972.t1"/>
    <property type="gene ID" value="L893_g23972"/>
</dbReference>
<evidence type="ECO:0000313" key="2">
    <source>
        <dbReference type="WBParaSite" id="L893_g23972.t1"/>
    </source>
</evidence>
<sequence>MVRDSTFVFNRFAPSNNDCSHVDIDACLGKSPKVMLIAGSGTLVHDFSTKKSKAQPSATVIESTSLDHSPIA</sequence>
<dbReference type="AlphaFoldDB" id="A0A1I7Z8N8"/>
<organism evidence="1 2">
    <name type="scientific">Steinernema glaseri</name>
    <dbReference type="NCBI Taxonomy" id="37863"/>
    <lineage>
        <taxon>Eukaryota</taxon>
        <taxon>Metazoa</taxon>
        <taxon>Ecdysozoa</taxon>
        <taxon>Nematoda</taxon>
        <taxon>Chromadorea</taxon>
        <taxon>Rhabditida</taxon>
        <taxon>Tylenchina</taxon>
        <taxon>Panagrolaimomorpha</taxon>
        <taxon>Strongyloidoidea</taxon>
        <taxon>Steinernematidae</taxon>
        <taxon>Steinernema</taxon>
    </lineage>
</organism>
<evidence type="ECO:0000313" key="1">
    <source>
        <dbReference type="Proteomes" id="UP000095287"/>
    </source>
</evidence>